<evidence type="ECO:0000256" key="1">
    <source>
        <dbReference type="SAM" id="MobiDB-lite"/>
    </source>
</evidence>
<evidence type="ECO:0000313" key="4">
    <source>
        <dbReference type="Proteomes" id="UP001226020"/>
    </source>
</evidence>
<evidence type="ECO:0000259" key="2">
    <source>
        <dbReference type="Pfam" id="PF22783"/>
    </source>
</evidence>
<dbReference type="Pfam" id="PF22783">
    <property type="entry name" value="BapA_N"/>
    <property type="match status" value="1"/>
</dbReference>
<sequence length="197" mass="21351">MQIIKNLGQTKYVSLPFDKQNILSINKINNDLQIKLNNGKVVTVEDYFDTPRHLLLNPQQGKSIQLLEIDPTSGHIIGTKTLESAEASELLGSDLSVLSSQTSESVALLNGLNAAETMGEASVLSTGVIGSTVLGATLGAFSFIDNDSKTEVLKAEEPKAEEPKVEEPKVEEPKAEEPKVEEPKVEEPKAEEPKVEE</sequence>
<protein>
    <recommendedName>
        <fullName evidence="2">Biofilm-associated protein BapA-like prefix-like domain-containing protein</fullName>
    </recommendedName>
</protein>
<dbReference type="RefSeq" id="WP_306352292.1">
    <property type="nucleotide sequence ID" value="NZ_JASAWV010000027.1"/>
</dbReference>
<feature type="region of interest" description="Disordered" evidence="1">
    <location>
        <begin position="154"/>
        <end position="197"/>
    </location>
</feature>
<organism evidence="3 4">
    <name type="scientific">Phocoenobacter atlanticus subsp. atlanticus</name>
    <dbReference type="NCBI Taxonomy" id="3061285"/>
    <lineage>
        <taxon>Bacteria</taxon>
        <taxon>Pseudomonadati</taxon>
        <taxon>Pseudomonadota</taxon>
        <taxon>Gammaproteobacteria</taxon>
        <taxon>Pasteurellales</taxon>
        <taxon>Pasteurellaceae</taxon>
        <taxon>Phocoenobacter</taxon>
        <taxon>Phocoenobacter atlanticus</taxon>
    </lineage>
</organism>
<proteinExistence type="predicted"/>
<dbReference type="AlphaFoldDB" id="A0AAW8CLL7"/>
<feature type="domain" description="Biofilm-associated protein BapA-like prefix-like" evidence="2">
    <location>
        <begin position="9"/>
        <end position="66"/>
    </location>
</feature>
<evidence type="ECO:0000313" key="3">
    <source>
        <dbReference type="EMBL" id="MDP8149356.1"/>
    </source>
</evidence>
<name>A0AAW8CLL7_9PAST</name>
<reference evidence="3 4" key="1">
    <citation type="journal article" date="2023" name="Front. Microbiol.">
        <title>Phylogeography and host specificity of Pasteurellaceae pathogenic to sea-farmed fish in the north-east Atlantic.</title>
        <authorList>
            <person name="Gulla S."/>
            <person name="Colquhoun D.J."/>
            <person name="Olsen A.B."/>
            <person name="Spilsberg B."/>
            <person name="Lagesen K."/>
            <person name="Aakesson C.P."/>
            <person name="Strom S."/>
            <person name="Manji F."/>
            <person name="Birkbeck T.H."/>
            <person name="Nilsen H.K."/>
        </authorList>
    </citation>
    <scope>NUCLEOTIDE SEQUENCE [LARGE SCALE GENOMIC DNA]</scope>
    <source>
        <strain evidence="3 4">NVIB3131</strain>
    </source>
</reference>
<comment type="caution">
    <text evidence="3">The sequence shown here is derived from an EMBL/GenBank/DDBJ whole genome shotgun (WGS) entry which is preliminary data.</text>
</comment>
<dbReference type="EMBL" id="JASAXT010000024">
    <property type="protein sequence ID" value="MDP8149356.1"/>
    <property type="molecule type" value="Genomic_DNA"/>
</dbReference>
<dbReference type="InterPro" id="IPR048051">
    <property type="entry name" value="BapA-like_prefix-like"/>
</dbReference>
<gene>
    <name evidence="3" type="ORF">QJU57_09775</name>
</gene>
<accession>A0AAW8CLL7</accession>
<keyword evidence="4" id="KW-1185">Reference proteome</keyword>
<feature type="non-terminal residue" evidence="3">
    <location>
        <position position="197"/>
    </location>
</feature>
<dbReference type="Proteomes" id="UP001226020">
    <property type="component" value="Unassembled WGS sequence"/>
</dbReference>